<comment type="function">
    <text evidence="8">Phosphorylase is an important allosteric enzyme in carbohydrate metabolism. Enzymes from different sources differ in their regulatory mechanisms and in their natural substrates. However, all known phosphorylases share catalytic and structural properties.</text>
</comment>
<accession>A0A369BX95</accession>
<evidence type="ECO:0000256" key="2">
    <source>
        <dbReference type="ARBA" id="ARBA00001933"/>
    </source>
</evidence>
<feature type="modified residue" description="N6-(pyridoxal phosphate)lysine" evidence="9">
    <location>
        <position position="676"/>
    </location>
</feature>
<dbReference type="OrthoDB" id="7229284at2"/>
<evidence type="ECO:0000313" key="11">
    <source>
        <dbReference type="EMBL" id="RCX26310.1"/>
    </source>
</evidence>
<dbReference type="RefSeq" id="WP_114280733.1">
    <property type="nucleotide sequence ID" value="NZ_QPJY01000010.1"/>
</dbReference>
<dbReference type="InterPro" id="IPR035090">
    <property type="entry name" value="Pyridoxal_P_attach_site"/>
</dbReference>
<comment type="similarity">
    <text evidence="3 10">Belongs to the glycogen phosphorylase family.</text>
</comment>
<dbReference type="EMBL" id="QPJY01000010">
    <property type="protein sequence ID" value="RCX26310.1"/>
    <property type="molecule type" value="Genomic_DNA"/>
</dbReference>
<dbReference type="CDD" id="cd04300">
    <property type="entry name" value="GT35_Glycogen_Phosphorylase"/>
    <property type="match status" value="1"/>
</dbReference>
<evidence type="ECO:0000256" key="8">
    <source>
        <dbReference type="ARBA" id="ARBA00025174"/>
    </source>
</evidence>
<dbReference type="Proteomes" id="UP000252707">
    <property type="component" value="Unassembled WGS sequence"/>
</dbReference>
<dbReference type="PANTHER" id="PTHR11468:SF3">
    <property type="entry name" value="GLYCOGEN PHOSPHORYLASE, LIVER FORM"/>
    <property type="match status" value="1"/>
</dbReference>
<dbReference type="InterPro" id="IPR011833">
    <property type="entry name" value="Glycg_phsphrylas"/>
</dbReference>
<evidence type="ECO:0000256" key="3">
    <source>
        <dbReference type="ARBA" id="ARBA00006047"/>
    </source>
</evidence>
<sequence length="830" mass="93189">MSETSTPGPGHLQLKHHYLGLDPASLKQSLANHLAYTVAKDPLTATERDWFTVTAHALRDRLIERWMETTRTYYRRDAKRVYYLSMEFLLGRALTNSALNMGVHDECCQVLAELGLSLEAIRETESDAALGNGGLGRLAACLLDSMATLRLPGYGYGIRYEYGMFNQHIRDGWQVEHPENWLRYGNPWEFPRPEVLYPVQFGGRVVEYTDAAGRFTSRWVDAETVMAMAYDTPIPGFGTNTVNNLRLWTAKSSRELDLRYFNEGDYIQAVADKNSSENLSRVLYPNDATICGRELRLKQEYFFVAATVQDILRRYLSAHADLRGLPEKVAIHLNDTHPALAIAELMRLLLDQHQLDWAAAWEITVATFSYTNHTLLPEALETWPAPMLERLLPRHLAIIHEINRRFLEQVRHRHPGDMERLRRVSLVAEGDPKRVRMAHLAIVGSHAVNGVAELHSQLLRERVFADFEALYPGRITNITNGITQRRWINQANPALAQVLNAYIGRGWVSDLDRLGELEALADDHAFQAAFAAAKHSNKQRLAGLIRQHLGQEVDPESLFDVQVKRIHEYKRQLLNVLQIITRYNRIRRHPETGWVPRTVIIAGKAAPGYRLAKLIIKLVNDVADVVNNDPAVSDRLRVVFIPNYDVTTAADIIPAADLSEQISTAGTEASGTGNMKLALNGAVTLGTLDGANIEIRAAVGAENFIEFGLDVERAAALAGGGHDPSALAAADGELLEVLEMIGGGYFSPGAPERFRPLLARLLEEGDPYLVLADYRAYLEAQERADVEFRQAQRWNRMAILNVARMGRFSSDRTVREYAERIWGVAPAPHD</sequence>
<dbReference type="GO" id="GO:0008184">
    <property type="term" value="F:glycogen phosphorylase activity"/>
    <property type="evidence" value="ECO:0007669"/>
    <property type="project" value="InterPro"/>
</dbReference>
<name>A0A369BX95_9GAMM</name>
<dbReference type="PANTHER" id="PTHR11468">
    <property type="entry name" value="GLYCOGEN PHOSPHORYLASE"/>
    <property type="match status" value="1"/>
</dbReference>
<dbReference type="PIRSF" id="PIRSF000460">
    <property type="entry name" value="Pprylas_GlgP"/>
    <property type="match status" value="1"/>
</dbReference>
<dbReference type="Gene3D" id="3.40.50.2000">
    <property type="entry name" value="Glycogen Phosphorylase B"/>
    <property type="match status" value="2"/>
</dbReference>
<evidence type="ECO:0000256" key="4">
    <source>
        <dbReference type="ARBA" id="ARBA00022676"/>
    </source>
</evidence>
<gene>
    <name evidence="11" type="ORF">DFQ59_11020</name>
</gene>
<keyword evidence="4 10" id="KW-0328">Glycosyltransferase</keyword>
<evidence type="ECO:0000313" key="12">
    <source>
        <dbReference type="Proteomes" id="UP000252707"/>
    </source>
</evidence>
<comment type="cofactor">
    <cofactor evidence="2 10">
        <name>pyridoxal 5'-phosphate</name>
        <dbReference type="ChEBI" id="CHEBI:597326"/>
    </cofactor>
</comment>
<keyword evidence="6 9" id="KW-0663">Pyridoxal phosphate</keyword>
<evidence type="ECO:0000256" key="1">
    <source>
        <dbReference type="ARBA" id="ARBA00001275"/>
    </source>
</evidence>
<dbReference type="GO" id="GO:0005737">
    <property type="term" value="C:cytoplasm"/>
    <property type="evidence" value="ECO:0007669"/>
    <property type="project" value="TreeGrafter"/>
</dbReference>
<comment type="caution">
    <text evidence="11">The sequence shown here is derived from an EMBL/GenBank/DDBJ whole genome shotgun (WGS) entry which is preliminary data.</text>
</comment>
<evidence type="ECO:0000256" key="6">
    <source>
        <dbReference type="ARBA" id="ARBA00022898"/>
    </source>
</evidence>
<dbReference type="NCBIfam" id="TIGR02093">
    <property type="entry name" value="P_ylase"/>
    <property type="match status" value="1"/>
</dbReference>
<dbReference type="PROSITE" id="PS00102">
    <property type="entry name" value="PHOSPHORYLASE"/>
    <property type="match status" value="1"/>
</dbReference>
<comment type="function">
    <text evidence="10">Allosteric enzyme that catalyzes the rate-limiting step in glycogen catabolism, the phosphorolytic cleavage of glycogen to produce glucose-1-phosphate, and plays a central role in maintaining cellular and organismal glucose homeostasis.</text>
</comment>
<dbReference type="Pfam" id="PF00343">
    <property type="entry name" value="Phosphorylase"/>
    <property type="match status" value="1"/>
</dbReference>
<dbReference type="AlphaFoldDB" id="A0A369BX95"/>
<dbReference type="FunFam" id="3.40.50.2000:FF:000002">
    <property type="entry name" value="Alpha-1,4 glucan phosphorylase"/>
    <property type="match status" value="1"/>
</dbReference>
<dbReference type="SUPFAM" id="SSF53756">
    <property type="entry name" value="UDP-Glycosyltransferase/glycogen phosphorylase"/>
    <property type="match status" value="1"/>
</dbReference>
<keyword evidence="5 10" id="KW-0808">Transferase</keyword>
<keyword evidence="12" id="KW-1185">Reference proteome</keyword>
<organism evidence="11 12">
    <name type="scientific">Thioalbus denitrificans</name>
    <dbReference type="NCBI Taxonomy" id="547122"/>
    <lineage>
        <taxon>Bacteria</taxon>
        <taxon>Pseudomonadati</taxon>
        <taxon>Pseudomonadota</taxon>
        <taxon>Gammaproteobacteria</taxon>
        <taxon>Chromatiales</taxon>
        <taxon>Ectothiorhodospiraceae</taxon>
        <taxon>Thioalbus</taxon>
    </lineage>
</organism>
<dbReference type="InterPro" id="IPR000811">
    <property type="entry name" value="Glyco_trans_35"/>
</dbReference>
<protein>
    <recommendedName>
        <fullName evidence="10">Alpha-1,4 glucan phosphorylase</fullName>
        <ecNumber evidence="10">2.4.1.1</ecNumber>
    </recommendedName>
</protein>
<evidence type="ECO:0000256" key="9">
    <source>
        <dbReference type="PIRSR" id="PIRSR000460-1"/>
    </source>
</evidence>
<evidence type="ECO:0000256" key="7">
    <source>
        <dbReference type="ARBA" id="ARBA00023277"/>
    </source>
</evidence>
<keyword evidence="7 10" id="KW-0119">Carbohydrate metabolism</keyword>
<evidence type="ECO:0000256" key="10">
    <source>
        <dbReference type="RuleBase" id="RU000587"/>
    </source>
</evidence>
<dbReference type="GO" id="GO:0005980">
    <property type="term" value="P:glycogen catabolic process"/>
    <property type="evidence" value="ECO:0007669"/>
    <property type="project" value="TreeGrafter"/>
</dbReference>
<reference evidence="11 12" key="1">
    <citation type="submission" date="2018-07" db="EMBL/GenBank/DDBJ databases">
        <title>Genomic Encyclopedia of Type Strains, Phase IV (KMG-IV): sequencing the most valuable type-strain genomes for metagenomic binning, comparative biology and taxonomic classification.</title>
        <authorList>
            <person name="Goeker M."/>
        </authorList>
    </citation>
    <scope>NUCLEOTIDE SEQUENCE [LARGE SCALE GENOMIC DNA]</scope>
    <source>
        <strain evidence="11 12">DSM 26407</strain>
    </source>
</reference>
<proteinExistence type="inferred from homology"/>
<evidence type="ECO:0000256" key="5">
    <source>
        <dbReference type="ARBA" id="ARBA00022679"/>
    </source>
</evidence>
<dbReference type="EC" id="2.4.1.1" evidence="10"/>
<comment type="catalytic activity">
    <reaction evidence="1 10">
        <text>[(1-&gt;4)-alpha-D-glucosyl](n) + phosphate = [(1-&gt;4)-alpha-D-glucosyl](n-1) + alpha-D-glucose 1-phosphate</text>
        <dbReference type="Rhea" id="RHEA:41732"/>
        <dbReference type="Rhea" id="RHEA-COMP:9584"/>
        <dbReference type="Rhea" id="RHEA-COMP:9586"/>
        <dbReference type="ChEBI" id="CHEBI:15444"/>
        <dbReference type="ChEBI" id="CHEBI:43474"/>
        <dbReference type="ChEBI" id="CHEBI:58601"/>
        <dbReference type="EC" id="2.4.1.1"/>
    </reaction>
</comment>
<dbReference type="GO" id="GO:0030170">
    <property type="term" value="F:pyridoxal phosphate binding"/>
    <property type="evidence" value="ECO:0007669"/>
    <property type="project" value="InterPro"/>
</dbReference>